<evidence type="ECO:0000313" key="2">
    <source>
        <dbReference type="Proteomes" id="UP000190774"/>
    </source>
</evidence>
<protein>
    <submittedName>
        <fullName evidence="1">Uncharacterized protein</fullName>
    </submittedName>
</protein>
<accession>A0A1T4YVS8</accession>
<dbReference type="EMBL" id="FUYE01000019">
    <property type="protein sequence ID" value="SKB05763.1"/>
    <property type="molecule type" value="Genomic_DNA"/>
</dbReference>
<dbReference type="STRING" id="48467.SAMN02745166_04330"/>
<evidence type="ECO:0000313" key="1">
    <source>
        <dbReference type="EMBL" id="SKB05763.1"/>
    </source>
</evidence>
<organism evidence="1 2">
    <name type="scientific">Prosthecobacter debontii</name>
    <dbReference type="NCBI Taxonomy" id="48467"/>
    <lineage>
        <taxon>Bacteria</taxon>
        <taxon>Pseudomonadati</taxon>
        <taxon>Verrucomicrobiota</taxon>
        <taxon>Verrucomicrobiia</taxon>
        <taxon>Verrucomicrobiales</taxon>
        <taxon>Verrucomicrobiaceae</taxon>
        <taxon>Prosthecobacter</taxon>
    </lineage>
</organism>
<proteinExistence type="predicted"/>
<sequence>MKSGLLTMSNEAGPSILGWIKTSTGSYSFGFFFLGSSML</sequence>
<reference evidence="2" key="1">
    <citation type="submission" date="2017-02" db="EMBL/GenBank/DDBJ databases">
        <authorList>
            <person name="Varghese N."/>
            <person name="Submissions S."/>
        </authorList>
    </citation>
    <scope>NUCLEOTIDE SEQUENCE [LARGE SCALE GENOMIC DNA]</scope>
    <source>
        <strain evidence="2">ATCC 700200</strain>
    </source>
</reference>
<dbReference type="Proteomes" id="UP000190774">
    <property type="component" value="Unassembled WGS sequence"/>
</dbReference>
<keyword evidence="2" id="KW-1185">Reference proteome</keyword>
<name>A0A1T4YVS8_9BACT</name>
<gene>
    <name evidence="1" type="ORF">SAMN02745166_04330</name>
</gene>
<dbReference type="AlphaFoldDB" id="A0A1T4YVS8"/>